<comment type="caution">
    <text evidence="2">The sequence shown here is derived from an EMBL/GenBank/DDBJ whole genome shotgun (WGS) entry which is preliminary data.</text>
</comment>
<organism evidence="2 3">
    <name type="scientific">Streptomyces marokkonensis</name>
    <dbReference type="NCBI Taxonomy" id="324855"/>
    <lineage>
        <taxon>Bacteria</taxon>
        <taxon>Bacillati</taxon>
        <taxon>Actinomycetota</taxon>
        <taxon>Actinomycetes</taxon>
        <taxon>Kitasatosporales</taxon>
        <taxon>Streptomycetaceae</taxon>
        <taxon>Streptomyces</taxon>
    </lineage>
</organism>
<gene>
    <name evidence="2" type="ORF">GCM10022384_42420</name>
</gene>
<evidence type="ECO:0000313" key="3">
    <source>
        <dbReference type="Proteomes" id="UP001500034"/>
    </source>
</evidence>
<proteinExistence type="predicted"/>
<sequence>MVSSSHEAMHRIFQDHPGLFSRVSEALSIPFPQATAVSVLPNDVTETRPVDRRIDTLLRIDTEEHGPFLLAVEAQKRKDPEKPASWGYYLAYLRRSTGCRPCCSWSARTARRPSGRPCRNPSDSVRGLL</sequence>
<feature type="region of interest" description="Disordered" evidence="1">
    <location>
        <begin position="109"/>
        <end position="129"/>
    </location>
</feature>
<reference evidence="3" key="1">
    <citation type="journal article" date="2019" name="Int. J. Syst. Evol. Microbiol.">
        <title>The Global Catalogue of Microorganisms (GCM) 10K type strain sequencing project: providing services to taxonomists for standard genome sequencing and annotation.</title>
        <authorList>
            <consortium name="The Broad Institute Genomics Platform"/>
            <consortium name="The Broad Institute Genome Sequencing Center for Infectious Disease"/>
            <person name="Wu L."/>
            <person name="Ma J."/>
        </authorList>
    </citation>
    <scope>NUCLEOTIDE SEQUENCE [LARGE SCALE GENOMIC DNA]</scope>
    <source>
        <strain evidence="3">JCM 17027</strain>
    </source>
</reference>
<evidence type="ECO:0000313" key="2">
    <source>
        <dbReference type="EMBL" id="GAA3989981.1"/>
    </source>
</evidence>
<keyword evidence="3" id="KW-1185">Reference proteome</keyword>
<accession>A0ABP7QYY8</accession>
<evidence type="ECO:0008006" key="4">
    <source>
        <dbReference type="Google" id="ProtNLM"/>
    </source>
</evidence>
<protein>
    <recommendedName>
        <fullName evidence="4">Transposase</fullName>
    </recommendedName>
</protein>
<name>A0ABP7QYY8_9ACTN</name>
<dbReference type="Proteomes" id="UP001500034">
    <property type="component" value="Unassembled WGS sequence"/>
</dbReference>
<dbReference type="PANTHER" id="PTHR34613">
    <property type="entry name" value="SLL0800 PROTEIN"/>
    <property type="match status" value="1"/>
</dbReference>
<dbReference type="EMBL" id="BAABCQ010000085">
    <property type="protein sequence ID" value="GAA3989981.1"/>
    <property type="molecule type" value="Genomic_DNA"/>
</dbReference>
<evidence type="ECO:0000256" key="1">
    <source>
        <dbReference type="SAM" id="MobiDB-lite"/>
    </source>
</evidence>
<dbReference type="PANTHER" id="PTHR34613:SF1">
    <property type="entry name" value="SLL6017 PROTEIN"/>
    <property type="match status" value="1"/>
</dbReference>